<organism evidence="2 3">
    <name type="scientific">Rhizoctonia solani 123E</name>
    <dbReference type="NCBI Taxonomy" id="1423351"/>
    <lineage>
        <taxon>Eukaryota</taxon>
        <taxon>Fungi</taxon>
        <taxon>Dikarya</taxon>
        <taxon>Basidiomycota</taxon>
        <taxon>Agaricomycotina</taxon>
        <taxon>Agaricomycetes</taxon>
        <taxon>Cantharellales</taxon>
        <taxon>Ceratobasidiaceae</taxon>
        <taxon>Rhizoctonia</taxon>
    </lineage>
</organism>
<proteinExistence type="predicted"/>
<dbReference type="InterPro" id="IPR013658">
    <property type="entry name" value="SGL"/>
</dbReference>
<evidence type="ECO:0000313" key="2">
    <source>
        <dbReference type="EMBL" id="KEP51555.1"/>
    </source>
</evidence>
<accession>A0A074S1W2</accession>
<dbReference type="Proteomes" id="UP000027456">
    <property type="component" value="Unassembled WGS sequence"/>
</dbReference>
<dbReference type="InterPro" id="IPR011042">
    <property type="entry name" value="6-blade_b-propeller_TolB-like"/>
</dbReference>
<gene>
    <name evidence="2" type="ORF">V565_059710</name>
</gene>
<dbReference type="HOGENOM" id="CLU_563995_0_0_1"/>
<dbReference type="PANTHER" id="PTHR47064">
    <property type="entry name" value="PUTATIVE (AFU_ORTHOLOGUE AFUA_1G08990)-RELATED"/>
    <property type="match status" value="1"/>
</dbReference>
<protein>
    <submittedName>
        <fullName evidence="2">Smp-30/gluconolaconase/lre-like region protein</fullName>
    </submittedName>
</protein>
<comment type="caution">
    <text evidence="2">The sequence shown here is derived from an EMBL/GenBank/DDBJ whole genome shotgun (WGS) entry which is preliminary data.</text>
</comment>
<dbReference type="STRING" id="1423351.A0A074S1W2"/>
<feature type="domain" description="SMP-30/Gluconolactonase/LRE-like region" evidence="1">
    <location>
        <begin position="168"/>
        <end position="351"/>
    </location>
</feature>
<evidence type="ECO:0000313" key="3">
    <source>
        <dbReference type="Proteomes" id="UP000027456"/>
    </source>
</evidence>
<reference evidence="2 3" key="1">
    <citation type="submission" date="2013-12" db="EMBL/GenBank/DDBJ databases">
        <authorList>
            <person name="Cubeta M."/>
            <person name="Pakala S."/>
            <person name="Fedorova N."/>
            <person name="Thomas E."/>
            <person name="Dean R."/>
            <person name="Jabaji S."/>
            <person name="Neate S."/>
            <person name="Toda T."/>
            <person name="Tavantzis S."/>
            <person name="Vilgalys R."/>
            <person name="Bharathan N."/>
            <person name="Pakala S."/>
            <person name="Losada L.S."/>
            <person name="Zafar N."/>
            <person name="Nierman W."/>
        </authorList>
    </citation>
    <scope>NUCLEOTIDE SEQUENCE [LARGE SCALE GENOMIC DNA]</scope>
    <source>
        <strain evidence="2 3">123E</strain>
    </source>
</reference>
<dbReference type="AlphaFoldDB" id="A0A074S1W2"/>
<dbReference type="PANTHER" id="PTHR47064:SF2">
    <property type="entry name" value="SMP-30_GLUCONOLACTONASE_LRE-LIKE REGION DOMAIN-CONTAINING PROTEIN-RELATED"/>
    <property type="match status" value="1"/>
</dbReference>
<dbReference type="Pfam" id="PF08450">
    <property type="entry name" value="SGL"/>
    <property type="match status" value="1"/>
</dbReference>
<keyword evidence="3" id="KW-1185">Reference proteome</keyword>
<evidence type="ECO:0000259" key="1">
    <source>
        <dbReference type="Pfam" id="PF08450"/>
    </source>
</evidence>
<name>A0A074S1W2_9AGAM</name>
<dbReference type="Gene3D" id="2.120.10.30">
    <property type="entry name" value="TolB, C-terminal domain"/>
    <property type="match status" value="1"/>
</dbReference>
<sequence length="484" mass="52820">MASVLSFPASSHAVINGSFYRNPAYSIWSTVSVDKAGKLINSGPFPYPSASTPFIAAVPEFNNILGQGATLKVVAQATYAAFHEAGVYIPSTKQVYFSSNRLNTTNKTTYQFPTYAQFNKVALSPSADGTYKWSTIFPPSSDFILPNGGTIYNGQVLMAVQGYQLNVPSSLVLVNPKTNQGKTLLNNFYGRAFNSINDVAVLNPNGLVQEQWVFFVDPPYGYFQGFKPYPSLPAQAYAFHPPSGMIRVVADGFERPNGIQFSEDFKTCYVSDTGFISAVSGDPHPQDGSRPGTIYAFDVVSPPKGSDPRLYPPTLTNRRVFAFVDSGMPDGIKVDTEGNVYAGCFDGVHVSAAFHRCASAGIHFNMPISTSTNPTPIVDNMTDRDSEAAAQVYRTIQSMSPHSHAVIKGPFDRDPARSIWTTFRIGSEGNQPVFSLGIERPFIAVSKDFYDIVGPDAELRVIVEANTPQFHEGEHFIMSETHIL</sequence>
<dbReference type="OrthoDB" id="423498at2759"/>
<dbReference type="EMBL" id="AZST01000160">
    <property type="protein sequence ID" value="KEP51555.1"/>
    <property type="molecule type" value="Genomic_DNA"/>
</dbReference>
<dbReference type="SUPFAM" id="SSF63829">
    <property type="entry name" value="Calcium-dependent phosphotriesterase"/>
    <property type="match status" value="1"/>
</dbReference>
<dbReference type="InterPro" id="IPR052988">
    <property type="entry name" value="Oryzine_lactonohydrolase"/>
</dbReference>